<dbReference type="AlphaFoldDB" id="A0A8A1MMF3"/>
<proteinExistence type="predicted"/>
<organism evidence="1 2">
    <name type="scientific">Ajellomyces capsulatus</name>
    <name type="common">Darling's disease fungus</name>
    <name type="synonym">Histoplasma capsulatum</name>
    <dbReference type="NCBI Taxonomy" id="5037"/>
    <lineage>
        <taxon>Eukaryota</taxon>
        <taxon>Fungi</taxon>
        <taxon>Dikarya</taxon>
        <taxon>Ascomycota</taxon>
        <taxon>Pezizomycotina</taxon>
        <taxon>Eurotiomycetes</taxon>
        <taxon>Eurotiomycetidae</taxon>
        <taxon>Onygenales</taxon>
        <taxon>Ajellomycetaceae</taxon>
        <taxon>Histoplasma</taxon>
    </lineage>
</organism>
<name>A0A8A1MMF3_AJECA</name>
<reference evidence="1" key="1">
    <citation type="submission" date="2021-01" db="EMBL/GenBank/DDBJ databases">
        <title>Chromosome-level genome assembly of a human fungal pathogen reveals clustering of transcriptionally co-regulated genes.</title>
        <authorList>
            <person name="Voorhies M."/>
            <person name="Cohen S."/>
            <person name="Shea T.P."/>
            <person name="Petrus S."/>
            <person name="Munoz J.F."/>
            <person name="Poplawski S."/>
            <person name="Goldman W.E."/>
            <person name="Michael T."/>
            <person name="Cuomo C.A."/>
            <person name="Sil A."/>
            <person name="Beyhan S."/>
        </authorList>
    </citation>
    <scope>NUCLEOTIDE SEQUENCE</scope>
    <source>
        <strain evidence="1">WU24</strain>
    </source>
</reference>
<dbReference type="VEuPathDB" id="FungiDB:I7I51_06631"/>
<accession>A0A8A1MMF3</accession>
<dbReference type="Proteomes" id="UP000663671">
    <property type="component" value="Chromosome 3"/>
</dbReference>
<protein>
    <submittedName>
        <fullName evidence="1">Uncharacterized protein</fullName>
    </submittedName>
</protein>
<sequence>KLVSHGVESKINLAFNSFAELRRTAGSITNRIIRP</sequence>
<evidence type="ECO:0000313" key="2">
    <source>
        <dbReference type="Proteomes" id="UP000663671"/>
    </source>
</evidence>
<dbReference type="EMBL" id="CP069115">
    <property type="protein sequence ID" value="QSS65782.1"/>
    <property type="molecule type" value="Genomic_DNA"/>
</dbReference>
<feature type="non-terminal residue" evidence="1">
    <location>
        <position position="35"/>
    </location>
</feature>
<evidence type="ECO:0000313" key="1">
    <source>
        <dbReference type="EMBL" id="QSS65782.1"/>
    </source>
</evidence>
<gene>
    <name evidence="1" type="ORF">I7I51_06631</name>
</gene>